<accession>A0AAV3XGU2</accession>
<dbReference type="Gene3D" id="3.40.50.11970">
    <property type="match status" value="1"/>
</dbReference>
<dbReference type="PANTHER" id="PTHR37835:SF1">
    <property type="entry name" value="ALPHA-CLOSTRIPAIN"/>
    <property type="match status" value="1"/>
</dbReference>
<evidence type="ECO:0000313" key="2">
    <source>
        <dbReference type="Proteomes" id="UP001050975"/>
    </source>
</evidence>
<reference evidence="1" key="1">
    <citation type="submission" date="2019-10" db="EMBL/GenBank/DDBJ databases">
        <title>Draft genome sequece of Microseira wollei NIES-4236.</title>
        <authorList>
            <person name="Yamaguchi H."/>
            <person name="Suzuki S."/>
            <person name="Kawachi M."/>
        </authorList>
    </citation>
    <scope>NUCLEOTIDE SEQUENCE</scope>
    <source>
        <strain evidence="1">NIES-4236</strain>
    </source>
</reference>
<evidence type="ECO:0008006" key="3">
    <source>
        <dbReference type="Google" id="ProtNLM"/>
    </source>
</evidence>
<dbReference type="Pfam" id="PF03415">
    <property type="entry name" value="Peptidase_C11"/>
    <property type="match status" value="1"/>
</dbReference>
<dbReference type="EMBL" id="BLAY01000098">
    <property type="protein sequence ID" value="GET40723.1"/>
    <property type="molecule type" value="Genomic_DNA"/>
</dbReference>
<gene>
    <name evidence="1" type="ORF">MiSe_55340</name>
</gene>
<name>A0AAV3XGU2_9CYAN</name>
<dbReference type="Gene3D" id="2.60.120.380">
    <property type="match status" value="1"/>
</dbReference>
<evidence type="ECO:0000313" key="1">
    <source>
        <dbReference type="EMBL" id="GET40723.1"/>
    </source>
</evidence>
<comment type="caution">
    <text evidence="1">The sequence shown here is derived from an EMBL/GenBank/DDBJ whole genome shotgun (WGS) entry which is preliminary data.</text>
</comment>
<proteinExistence type="predicted"/>
<sequence length="736" mass="78899">MFDSMMPDKSNSLDASINPSFAYGLNLEPTSDIYHIPLKNRAFIQAENASKNLTFSGDFSSYSNLLPPNLSLGSASTVSLNLGNNNSGDVAEKSSVDSLTGQVLSNELANAIVELALQSAYGYLKGLANDADFSNKMNLAFGNNWNGEVASKLVQDFGGGNLTALPGIEILPSAAINGANGAFASLTNTVYLSQEFIAQNAGNPQAITRVILEEIGHYIDSKVNVSDAAGEQGEIFAATVQGKTLSAGELLALKAEDDTATITLNEKAIQIEMDSTLGSARNIGNLSGTQTFSDFVGTADTNDFYRFTLNNNSNFSLNLNSLSGNGILELLDINGNLIQISINPKTYFPQVYSMSGVNTNDRLRLTANPVAVAPANWTFMVYMPGDDLEEFAIDDFLEMANVGSRNNVNVVVQLDRTAGYDNRFGDWTDTRRGIINTGSTPGLNWGTSIGEANMGDPNTLSNFVNWATTNYQANNYGLILWGHGDGRSIAYDDLTRDSITASELRGVLSGFSHRINLVGADSCLMGMTEFAHQIRNQTSVFVGSQELVPGTGFNYTTILSALTANSTMTAAQLGTTIVNRYGQDYADTGWNGFEETLSAINLGGMNNLSNALSQFATTFMNSSTLNDRSRLETHRANSSTFGDGDFPGYRDLGTLLSRVANDIGITASIRTAAQTALNAYNSAILGNYSSINGRGTGLSINFQQRGNAPTANYNNWSPSFAADTTWDEFLSWWGTA</sequence>
<dbReference type="PANTHER" id="PTHR37835">
    <property type="entry name" value="ALPHA-CLOSTRIPAIN"/>
    <property type="match status" value="1"/>
</dbReference>
<organism evidence="1 2">
    <name type="scientific">Microseira wollei NIES-4236</name>
    <dbReference type="NCBI Taxonomy" id="2530354"/>
    <lineage>
        <taxon>Bacteria</taxon>
        <taxon>Bacillati</taxon>
        <taxon>Cyanobacteriota</taxon>
        <taxon>Cyanophyceae</taxon>
        <taxon>Oscillatoriophycideae</taxon>
        <taxon>Aerosakkonematales</taxon>
        <taxon>Aerosakkonemataceae</taxon>
        <taxon>Microseira</taxon>
    </lineage>
</organism>
<keyword evidence="2" id="KW-1185">Reference proteome</keyword>
<dbReference type="InterPro" id="IPR005077">
    <property type="entry name" value="Peptidase_C11"/>
</dbReference>
<protein>
    <recommendedName>
        <fullName evidence="3">Peptidase C11 clostripain</fullName>
    </recommendedName>
</protein>
<dbReference type="Proteomes" id="UP001050975">
    <property type="component" value="Unassembled WGS sequence"/>
</dbReference>
<dbReference type="AlphaFoldDB" id="A0AAV3XGU2"/>
<dbReference type="SUPFAM" id="SSF89260">
    <property type="entry name" value="Collagen-binding domain"/>
    <property type="match status" value="1"/>
</dbReference>